<organism evidence="2 3">
    <name type="scientific">Ancylobacter tetraedralis</name>
    <dbReference type="NCBI Taxonomy" id="217068"/>
    <lineage>
        <taxon>Bacteria</taxon>
        <taxon>Pseudomonadati</taxon>
        <taxon>Pseudomonadota</taxon>
        <taxon>Alphaproteobacteria</taxon>
        <taxon>Hyphomicrobiales</taxon>
        <taxon>Xanthobacteraceae</taxon>
        <taxon>Ancylobacter</taxon>
    </lineage>
</organism>
<reference evidence="2 3" key="1">
    <citation type="submission" date="2020-08" db="EMBL/GenBank/DDBJ databases">
        <title>Genomic Encyclopedia of Type Strains, Phase IV (KMG-IV): sequencing the most valuable type-strain genomes for metagenomic binning, comparative biology and taxonomic classification.</title>
        <authorList>
            <person name="Goeker M."/>
        </authorList>
    </citation>
    <scope>NUCLEOTIDE SEQUENCE [LARGE SCALE GENOMIC DNA]</scope>
    <source>
        <strain evidence="2 3">DSM 5895</strain>
    </source>
</reference>
<protein>
    <submittedName>
        <fullName evidence="2">Uncharacterized protein</fullName>
    </submittedName>
</protein>
<evidence type="ECO:0000256" key="1">
    <source>
        <dbReference type="SAM" id="MobiDB-lite"/>
    </source>
</evidence>
<comment type="caution">
    <text evidence="2">The sequence shown here is derived from an EMBL/GenBank/DDBJ whole genome shotgun (WGS) entry which is preliminary data.</text>
</comment>
<dbReference type="Proteomes" id="UP000533469">
    <property type="component" value="Unassembled WGS sequence"/>
</dbReference>
<proteinExistence type="predicted"/>
<evidence type="ECO:0000313" key="2">
    <source>
        <dbReference type="EMBL" id="MBB3773946.1"/>
    </source>
</evidence>
<dbReference type="EMBL" id="JACICD010000017">
    <property type="protein sequence ID" value="MBB3773946.1"/>
    <property type="molecule type" value="Genomic_DNA"/>
</dbReference>
<dbReference type="RefSeq" id="WP_246340403.1">
    <property type="nucleotide sequence ID" value="NZ_JACICD010000017.1"/>
</dbReference>
<dbReference type="AlphaFoldDB" id="A0A839ZH59"/>
<accession>A0A839ZH59</accession>
<evidence type="ECO:0000313" key="3">
    <source>
        <dbReference type="Proteomes" id="UP000533469"/>
    </source>
</evidence>
<gene>
    <name evidence="2" type="ORF">FHS55_004592</name>
</gene>
<keyword evidence="3" id="KW-1185">Reference proteome</keyword>
<sequence>MPHSLRSRAATVLSPARIRAAGGLAGLVLLLSTLPGAAQIIPTTPAPAATIGQAMPFVGTTPPAGTAGRASPGGAAPNVGGSKLPQTALPGAALGDPHTILPQPPPGKAAIGMSARFGQKDPLVPSGLVWRVFADQPEASGAYPLVAEATDPAPVFFLSPGGYVVHVSYGLASVARRIAVGGESRREQIIIPAGGVQLHADVLDKPIPSQKVSFDIFEGSFLQGRTSSRPFFRGANAGDLVVLPAGDYYVVSTYGDGNAVIQADLTVSPGKVTDATLHHRAAELSFRLATSAGGAPMQDVQWSVLSPGGDAVKESANAQPVFMLTEGQYTAVARQDGKTYSKDFSVEAGVNAPLEVLVGEQAAPPSVNTDEGSGD</sequence>
<feature type="region of interest" description="Disordered" evidence="1">
    <location>
        <begin position="61"/>
        <end position="93"/>
    </location>
</feature>
<name>A0A839ZH59_9HYPH</name>